<evidence type="ECO:0000313" key="2">
    <source>
        <dbReference type="Proteomes" id="UP000198462"/>
    </source>
</evidence>
<sequence>MTLLLLTSGCDTLGWREGGERWARSMCRSGHASCTCPGGETATGDQCPVDETDVLFKKPG</sequence>
<gene>
    <name evidence="1" type="ORF">B5C34_10620</name>
</gene>
<keyword evidence="2" id="KW-1185">Reference proteome</keyword>
<comment type="caution">
    <text evidence="1">The sequence shown here is derived from an EMBL/GenBank/DDBJ whole genome shotgun (WGS) entry which is preliminary data.</text>
</comment>
<reference evidence="2" key="1">
    <citation type="submission" date="2017-05" db="EMBL/GenBank/DDBJ databases">
        <authorList>
            <person name="Lin X."/>
        </authorList>
    </citation>
    <scope>NUCLEOTIDE SEQUENCE [LARGE SCALE GENOMIC DNA]</scope>
    <source>
        <strain evidence="2">JLT2012</strain>
    </source>
</reference>
<proteinExistence type="predicted"/>
<protein>
    <submittedName>
        <fullName evidence="1">Uncharacterized protein</fullName>
    </submittedName>
</protein>
<organism evidence="1 2">
    <name type="scientific">Pacificimonas flava</name>
    <dbReference type="NCBI Taxonomy" id="1234595"/>
    <lineage>
        <taxon>Bacteria</taxon>
        <taxon>Pseudomonadati</taxon>
        <taxon>Pseudomonadota</taxon>
        <taxon>Alphaproteobacteria</taxon>
        <taxon>Sphingomonadales</taxon>
        <taxon>Sphingosinicellaceae</taxon>
        <taxon>Pacificimonas</taxon>
    </lineage>
</organism>
<dbReference type="AlphaFoldDB" id="A0A219B6H6"/>
<dbReference type="Proteomes" id="UP000198462">
    <property type="component" value="Unassembled WGS sequence"/>
</dbReference>
<dbReference type="EMBL" id="NFZT01000001">
    <property type="protein sequence ID" value="OWV33871.1"/>
    <property type="molecule type" value="Genomic_DNA"/>
</dbReference>
<name>A0A219B6H6_9SPHN</name>
<evidence type="ECO:0000313" key="1">
    <source>
        <dbReference type="EMBL" id="OWV33871.1"/>
    </source>
</evidence>
<accession>A0A219B6H6</accession>
<dbReference type="RefSeq" id="WP_088712593.1">
    <property type="nucleotide sequence ID" value="NZ_NFZT01000001.1"/>
</dbReference>